<evidence type="ECO:0000313" key="1">
    <source>
        <dbReference type="EMBL" id="PNO32834.1"/>
    </source>
</evidence>
<sequence>MKTFIQKGNPALKQVKLFKYQPHDINNEWIAKSRPGLPSFCKCVVKITDIKQKRHVKTWRFQVKTRL</sequence>
<dbReference type="STRING" id="523831.SEHO0A_03988"/>
<accession>A0A1J6ZDJ6</accession>
<dbReference type="Proteomes" id="UP000236163">
    <property type="component" value="Unassembled WGS sequence"/>
</dbReference>
<organism evidence="1 2">
    <name type="scientific">Salmonella enterica subsp. houtenae serovar 50:g,z51:-</name>
    <dbReference type="NCBI Taxonomy" id="1173947"/>
    <lineage>
        <taxon>Bacteria</taxon>
        <taxon>Pseudomonadati</taxon>
        <taxon>Pseudomonadota</taxon>
        <taxon>Gammaproteobacteria</taxon>
        <taxon>Enterobacterales</taxon>
        <taxon>Enterobacteriaceae</taxon>
        <taxon>Salmonella</taxon>
    </lineage>
</organism>
<dbReference type="EMBL" id="JWSP02000004">
    <property type="protein sequence ID" value="PNO32834.1"/>
    <property type="molecule type" value="Genomic_DNA"/>
</dbReference>
<gene>
    <name evidence="1" type="ORF">RK55_006310</name>
</gene>
<comment type="caution">
    <text evidence="1">The sequence shown here is derived from an EMBL/GenBank/DDBJ whole genome shotgun (WGS) entry which is preliminary data.</text>
</comment>
<dbReference type="AlphaFoldDB" id="A0A1J6ZDJ6"/>
<evidence type="ECO:0000313" key="2">
    <source>
        <dbReference type="Proteomes" id="UP000236163"/>
    </source>
</evidence>
<reference evidence="2" key="1">
    <citation type="submission" date="2017-12" db="EMBL/GenBank/DDBJ databases">
        <title>FDA dAtabase for Regulatory Grade micrObial Sequences (FDA-ARGOS): Supporting development and validation of Infectious Disease Dx tests.</title>
        <authorList>
            <person name="Sichtig H."/>
            <person name="Tallon L."/>
            <person name="Sadzewicz L."/>
            <person name="Sengamalay N."/>
            <person name="Nagaraj S."/>
            <person name="Vavikolanu K."/>
            <person name="Aluvathingal J."/>
            <person name="Nadendla S."/>
            <person name="Pirone D.C."/>
            <person name="Hoffman M."/>
            <person name="Muruvanda T."/>
            <person name="Allard M."/>
            <person name="Evans P."/>
        </authorList>
    </citation>
    <scope>NUCLEOTIDE SEQUENCE [LARGE SCALE GENOMIC DNA]</scope>
    <source>
        <strain evidence="2">FDAARGOS_55</strain>
    </source>
</reference>
<proteinExistence type="predicted"/>
<name>A0A1J6ZDJ6_SALHO</name>
<protein>
    <submittedName>
        <fullName evidence="1">Uncharacterized protein</fullName>
    </submittedName>
</protein>